<gene>
    <name evidence="1" type="ORF">GM415_16055</name>
</gene>
<organism evidence="1 2">
    <name type="scientific">Pseudodesulfovibrio cashew</name>
    <dbReference type="NCBI Taxonomy" id="2678688"/>
    <lineage>
        <taxon>Bacteria</taxon>
        <taxon>Pseudomonadati</taxon>
        <taxon>Thermodesulfobacteriota</taxon>
        <taxon>Desulfovibrionia</taxon>
        <taxon>Desulfovibrionales</taxon>
        <taxon>Desulfovibrionaceae</taxon>
    </lineage>
</organism>
<dbReference type="EMBL" id="CP046400">
    <property type="protein sequence ID" value="QGY41570.1"/>
    <property type="molecule type" value="Genomic_DNA"/>
</dbReference>
<protein>
    <submittedName>
        <fullName evidence="1">AlpA family phage regulatory protein</fullName>
    </submittedName>
</protein>
<name>A0A6I6JKQ5_9BACT</name>
<dbReference type="KEGG" id="psel:GM415_16055"/>
<dbReference type="AlphaFoldDB" id="A0A6I6JKQ5"/>
<evidence type="ECO:0000313" key="2">
    <source>
        <dbReference type="Proteomes" id="UP000428328"/>
    </source>
</evidence>
<evidence type="ECO:0000313" key="1">
    <source>
        <dbReference type="EMBL" id="QGY41570.1"/>
    </source>
</evidence>
<dbReference type="InterPro" id="IPR010260">
    <property type="entry name" value="AlpA"/>
</dbReference>
<dbReference type="Gene3D" id="1.10.238.160">
    <property type="match status" value="1"/>
</dbReference>
<dbReference type="Pfam" id="PF05930">
    <property type="entry name" value="Phage_AlpA"/>
    <property type="match status" value="1"/>
</dbReference>
<accession>A0A6I6JKQ5</accession>
<keyword evidence="2" id="KW-1185">Reference proteome</keyword>
<proteinExistence type="predicted"/>
<dbReference type="Proteomes" id="UP000428328">
    <property type="component" value="Chromosome"/>
</dbReference>
<sequence>MNPIFPTEGFARLPQILNFLSVSESTFRRGIRAGKFPKPIKVNRTSVWPATEIRAAVDKLSEREG</sequence>
<reference evidence="1 2" key="1">
    <citation type="submission" date="2019-11" db="EMBL/GenBank/DDBJ databases">
        <authorList>
            <person name="Zheng R.K."/>
            <person name="Sun C.M."/>
        </authorList>
    </citation>
    <scope>NUCLEOTIDE SEQUENCE [LARGE SCALE GENOMIC DNA]</scope>
    <source>
        <strain evidence="1 2">SRB007</strain>
    </source>
</reference>